<comment type="caution">
    <text evidence="3">The sequence shown here is derived from an EMBL/GenBank/DDBJ whole genome shotgun (WGS) entry which is preliminary data.</text>
</comment>
<dbReference type="EMBL" id="DVHI01000080">
    <property type="protein sequence ID" value="HIR63167.1"/>
    <property type="molecule type" value="Genomic_DNA"/>
</dbReference>
<dbReference type="Pfam" id="PF04087">
    <property type="entry name" value="DUF389"/>
    <property type="match status" value="1"/>
</dbReference>
<dbReference type="InterPro" id="IPR005240">
    <property type="entry name" value="DUF389"/>
</dbReference>
<proteinExistence type="predicted"/>
<name>A0A9D1E225_9BACT</name>
<feature type="transmembrane region" description="Helical" evidence="2">
    <location>
        <begin position="108"/>
        <end position="130"/>
    </location>
</feature>
<evidence type="ECO:0000256" key="1">
    <source>
        <dbReference type="SAM" id="Coils"/>
    </source>
</evidence>
<dbReference type="PANTHER" id="PTHR20992:SF9">
    <property type="entry name" value="AT15442P-RELATED"/>
    <property type="match status" value="1"/>
</dbReference>
<keyword evidence="2" id="KW-0472">Membrane</keyword>
<feature type="transmembrane region" description="Helical" evidence="2">
    <location>
        <begin position="12"/>
        <end position="32"/>
    </location>
</feature>
<feature type="transmembrane region" description="Helical" evidence="2">
    <location>
        <begin position="136"/>
        <end position="159"/>
    </location>
</feature>
<feature type="transmembrane region" description="Helical" evidence="2">
    <location>
        <begin position="180"/>
        <end position="201"/>
    </location>
</feature>
<dbReference type="AlphaFoldDB" id="A0A9D1E225"/>
<organism evidence="3 4">
    <name type="scientific">Candidatus Coprenecus avistercoris</name>
    <dbReference type="NCBI Taxonomy" id="2840730"/>
    <lineage>
        <taxon>Bacteria</taxon>
        <taxon>Pseudomonadati</taxon>
        <taxon>Bacteroidota</taxon>
        <taxon>Bacteroidia</taxon>
        <taxon>Bacteroidales</taxon>
        <taxon>Rikenellaceae</taxon>
        <taxon>Rikenellaceae incertae sedis</taxon>
        <taxon>Candidatus Coprenecus</taxon>
    </lineage>
</organism>
<dbReference type="Proteomes" id="UP000886744">
    <property type="component" value="Unassembled WGS sequence"/>
</dbReference>
<evidence type="ECO:0000256" key="2">
    <source>
        <dbReference type="SAM" id="Phobius"/>
    </source>
</evidence>
<dbReference type="PANTHER" id="PTHR20992">
    <property type="entry name" value="AT15442P-RELATED"/>
    <property type="match status" value="1"/>
</dbReference>
<sequence>SVGLNTNSIPVIIGAMLISPLMGPIFGIGYGLGTNDTAFIKTAFKNLLIMVVISILASSIYFLVSPLELENPTELLARTNPTIYDVLIALFGGFAGIIEISRKDKGTVISGVAIATALMPPLCTAGFGLASGSLKYFAGAMYLFFINSIFIAIATFLTVKYLKFPMATFTDPARKKRVSRWVAALTIIIVAPSVYSAVIMIRENNFNHTAKEFIAENKEMARSYIYDYDIYSHSKPPKLELFIAGEALGQDQLSSLYRSAHDFGLTDDQLIITQRAATDQNEMTDRVAIQSIYERSDQEIQKREQIISDMRKELQAYQAKELPYEQITNELIAQYPSLSDVTLTRGYSISTDSLGRTEEIIIILKAGRTISQENMEKLRKWLTVRLDFENVKLLQQ</sequence>
<feature type="coiled-coil region" evidence="1">
    <location>
        <begin position="293"/>
        <end position="320"/>
    </location>
</feature>
<accession>A0A9D1E225</accession>
<evidence type="ECO:0000313" key="3">
    <source>
        <dbReference type="EMBL" id="HIR63167.1"/>
    </source>
</evidence>
<feature type="transmembrane region" description="Helical" evidence="2">
    <location>
        <begin position="83"/>
        <end position="101"/>
    </location>
</feature>
<feature type="non-terminal residue" evidence="3">
    <location>
        <position position="1"/>
    </location>
</feature>
<feature type="transmembrane region" description="Helical" evidence="2">
    <location>
        <begin position="44"/>
        <end position="63"/>
    </location>
</feature>
<evidence type="ECO:0000313" key="4">
    <source>
        <dbReference type="Proteomes" id="UP000886744"/>
    </source>
</evidence>
<reference evidence="3" key="2">
    <citation type="journal article" date="2021" name="PeerJ">
        <title>Extensive microbial diversity within the chicken gut microbiome revealed by metagenomics and culture.</title>
        <authorList>
            <person name="Gilroy R."/>
            <person name="Ravi A."/>
            <person name="Getino M."/>
            <person name="Pursley I."/>
            <person name="Horton D.L."/>
            <person name="Alikhan N.F."/>
            <person name="Baker D."/>
            <person name="Gharbi K."/>
            <person name="Hall N."/>
            <person name="Watson M."/>
            <person name="Adriaenssens E.M."/>
            <person name="Foster-Nyarko E."/>
            <person name="Jarju S."/>
            <person name="Secka A."/>
            <person name="Antonio M."/>
            <person name="Oren A."/>
            <person name="Chaudhuri R.R."/>
            <person name="La Ragione R."/>
            <person name="Hildebrand F."/>
            <person name="Pallen M.J."/>
        </authorList>
    </citation>
    <scope>NUCLEOTIDE SEQUENCE</scope>
    <source>
        <strain evidence="3">ChiHjej13B12-12457</strain>
    </source>
</reference>
<gene>
    <name evidence="3" type="ORF">IAC94_06575</name>
</gene>
<keyword evidence="2" id="KW-1133">Transmembrane helix</keyword>
<keyword evidence="1" id="KW-0175">Coiled coil</keyword>
<keyword evidence="2" id="KW-0812">Transmembrane</keyword>
<reference evidence="3" key="1">
    <citation type="submission" date="2020-10" db="EMBL/GenBank/DDBJ databases">
        <authorList>
            <person name="Gilroy R."/>
        </authorList>
    </citation>
    <scope>NUCLEOTIDE SEQUENCE</scope>
    <source>
        <strain evidence="3">ChiHjej13B12-12457</strain>
    </source>
</reference>
<protein>
    <submittedName>
        <fullName evidence="3">DUF389 domain-containing protein</fullName>
    </submittedName>
</protein>